<organism evidence="1 2">
    <name type="scientific">Saccharomonospora cyanea NA-134</name>
    <dbReference type="NCBI Taxonomy" id="882082"/>
    <lineage>
        <taxon>Bacteria</taxon>
        <taxon>Bacillati</taxon>
        <taxon>Actinomycetota</taxon>
        <taxon>Actinomycetes</taxon>
        <taxon>Pseudonocardiales</taxon>
        <taxon>Pseudonocardiaceae</taxon>
        <taxon>Saccharomonospora</taxon>
    </lineage>
</organism>
<gene>
    <name evidence="1" type="ORF">SaccyDRAFT_1472</name>
</gene>
<sequence length="113" mass="12439">MKVCSTPGCPELTKAGRCDECRRTADRRRGSSSQRGYGTRHARVFREAVLARQPWCALGCGRPSAHADHYPVDRRTLVLRGADPDDPANGRGLCHRCHSKVTAREHGSFGRPG</sequence>
<dbReference type="eggNOG" id="ENOG50343VS">
    <property type="taxonomic scope" value="Bacteria"/>
</dbReference>
<evidence type="ECO:0000313" key="2">
    <source>
        <dbReference type="Proteomes" id="UP000002791"/>
    </source>
</evidence>
<protein>
    <recommendedName>
        <fullName evidence="3">HNH endonuclease</fullName>
    </recommendedName>
</protein>
<dbReference type="AlphaFoldDB" id="H5XEY1"/>
<dbReference type="Proteomes" id="UP000002791">
    <property type="component" value="Chromosome"/>
</dbReference>
<keyword evidence="2" id="KW-1185">Reference proteome</keyword>
<name>H5XEY1_9PSEU</name>
<proteinExistence type="predicted"/>
<evidence type="ECO:0008006" key="3">
    <source>
        <dbReference type="Google" id="ProtNLM"/>
    </source>
</evidence>
<dbReference type="STRING" id="882082.SaccyDRAFT_1472"/>
<dbReference type="HOGENOM" id="CLU_108879_3_0_11"/>
<reference evidence="1 2" key="1">
    <citation type="submission" date="2011-11" db="EMBL/GenBank/DDBJ databases">
        <title>The Noncontiguous Finished sequence of Saccharomonospora cyanea NA-134.</title>
        <authorList>
            <consortium name="US DOE Joint Genome Institute"/>
            <person name="Lucas S."/>
            <person name="Han J."/>
            <person name="Lapidus A."/>
            <person name="Cheng J.-F."/>
            <person name="Goodwin L."/>
            <person name="Pitluck S."/>
            <person name="Peters L."/>
            <person name="Ovchinnikova G."/>
            <person name="Lu M."/>
            <person name="Detter J.C."/>
            <person name="Han C."/>
            <person name="Tapia R."/>
            <person name="Land M."/>
            <person name="Hauser L."/>
            <person name="Kyrpides N."/>
            <person name="Ivanova N."/>
            <person name="Pagani I."/>
            <person name="Brambilla E.-M."/>
            <person name="Klenk H.-P."/>
            <person name="Woyke T."/>
        </authorList>
    </citation>
    <scope>NUCLEOTIDE SEQUENCE [LARGE SCALE GENOMIC DNA]</scope>
    <source>
        <strain evidence="1 2">NA-134</strain>
    </source>
</reference>
<evidence type="ECO:0000313" key="1">
    <source>
        <dbReference type="EMBL" id="EHR60375.1"/>
    </source>
</evidence>
<dbReference type="EMBL" id="CM001440">
    <property type="protein sequence ID" value="EHR60375.1"/>
    <property type="molecule type" value="Genomic_DNA"/>
</dbReference>
<accession>H5XEY1</accession>